<accession>A0AAN5VPI4</accession>
<keyword evidence="1" id="KW-1133">Transmembrane helix</keyword>
<evidence type="ECO:0000313" key="3">
    <source>
        <dbReference type="Proteomes" id="UP000878956"/>
    </source>
</evidence>
<feature type="transmembrane region" description="Helical" evidence="1">
    <location>
        <begin position="20"/>
        <end position="39"/>
    </location>
</feature>
<sequence>MKGNKSDLHEVEPIYTENRFMIYICIQSKVSLLGLYFIVSFHLSNDLEWYNEVF</sequence>
<reference evidence="2" key="2">
    <citation type="submission" date="2021-06" db="EMBL/GenBank/DDBJ databases">
        <authorList>
            <consortium name="NCBI Pathogen Detection Project"/>
        </authorList>
    </citation>
    <scope>NUCLEOTIDE SEQUENCE</scope>
    <source>
        <strain evidence="2">HN1000</strain>
    </source>
</reference>
<name>A0AAN5VPI4_CLODI</name>
<dbReference type="RefSeq" id="WP_153601890.1">
    <property type="nucleotide sequence ID" value="NZ_BINF01000152.1"/>
</dbReference>
<gene>
    <name evidence="2" type="ORF">KRM00_003584</name>
</gene>
<evidence type="ECO:0000256" key="1">
    <source>
        <dbReference type="SAM" id="Phobius"/>
    </source>
</evidence>
<keyword evidence="1" id="KW-0812">Transmembrane</keyword>
<keyword evidence="1" id="KW-0472">Membrane</keyword>
<comment type="caution">
    <text evidence="2">The sequence shown here is derived from an EMBL/GenBank/DDBJ whole genome shotgun (WGS) entry which is preliminary data.</text>
</comment>
<organism evidence="2 3">
    <name type="scientific">Clostridioides difficile</name>
    <name type="common">Peptoclostridium difficile</name>
    <dbReference type="NCBI Taxonomy" id="1496"/>
    <lineage>
        <taxon>Bacteria</taxon>
        <taxon>Bacillati</taxon>
        <taxon>Bacillota</taxon>
        <taxon>Clostridia</taxon>
        <taxon>Peptostreptococcales</taxon>
        <taxon>Peptostreptococcaceae</taxon>
        <taxon>Clostridioides</taxon>
    </lineage>
</organism>
<reference evidence="2" key="1">
    <citation type="journal article" date="2018" name="Genome Biol.">
        <title>SKESA: strategic k-mer extension for scrupulous assemblies.</title>
        <authorList>
            <person name="Souvorov A."/>
            <person name="Agarwala R."/>
            <person name="Lipman D.J."/>
        </authorList>
    </citation>
    <scope>NUCLEOTIDE SEQUENCE</scope>
    <source>
        <strain evidence="2">HN1000</strain>
    </source>
</reference>
<dbReference type="AlphaFoldDB" id="A0AAN5VPI4"/>
<protein>
    <submittedName>
        <fullName evidence="2">Uncharacterized protein</fullName>
    </submittedName>
</protein>
<evidence type="ECO:0000313" key="2">
    <source>
        <dbReference type="EMBL" id="HBH1544040.1"/>
    </source>
</evidence>
<dbReference type="EMBL" id="DAEPXK010000057">
    <property type="protein sequence ID" value="HBH1544040.1"/>
    <property type="molecule type" value="Genomic_DNA"/>
</dbReference>
<proteinExistence type="predicted"/>
<dbReference type="Proteomes" id="UP000878956">
    <property type="component" value="Unassembled WGS sequence"/>
</dbReference>